<evidence type="ECO:0000313" key="2">
    <source>
        <dbReference type="Proteomes" id="UP001066276"/>
    </source>
</evidence>
<name>A0AAV7R148_PLEWA</name>
<organism evidence="1 2">
    <name type="scientific">Pleurodeles waltl</name>
    <name type="common">Iberian ribbed newt</name>
    <dbReference type="NCBI Taxonomy" id="8319"/>
    <lineage>
        <taxon>Eukaryota</taxon>
        <taxon>Metazoa</taxon>
        <taxon>Chordata</taxon>
        <taxon>Craniata</taxon>
        <taxon>Vertebrata</taxon>
        <taxon>Euteleostomi</taxon>
        <taxon>Amphibia</taxon>
        <taxon>Batrachia</taxon>
        <taxon>Caudata</taxon>
        <taxon>Salamandroidea</taxon>
        <taxon>Salamandridae</taxon>
        <taxon>Pleurodelinae</taxon>
        <taxon>Pleurodeles</taxon>
    </lineage>
</organism>
<dbReference type="AlphaFoldDB" id="A0AAV7R148"/>
<protein>
    <submittedName>
        <fullName evidence="1">Uncharacterized protein</fullName>
    </submittedName>
</protein>
<sequence>MKAAVTGDGRTGLTTTGRDAIYNGCWPDCGGIGTYLEEIIISREIIKGHGQGMNGMNFAARVRNFAQQYPKDDDKKRTRKGQE</sequence>
<reference evidence="1" key="1">
    <citation type="journal article" date="2022" name="bioRxiv">
        <title>Sequencing and chromosome-scale assembly of the giantPleurodeles waltlgenome.</title>
        <authorList>
            <person name="Brown T."/>
            <person name="Elewa A."/>
            <person name="Iarovenko S."/>
            <person name="Subramanian E."/>
            <person name="Araus A.J."/>
            <person name="Petzold A."/>
            <person name="Susuki M."/>
            <person name="Suzuki K.-i.T."/>
            <person name="Hayashi T."/>
            <person name="Toyoda A."/>
            <person name="Oliveira C."/>
            <person name="Osipova E."/>
            <person name="Leigh N.D."/>
            <person name="Simon A."/>
            <person name="Yun M.H."/>
        </authorList>
    </citation>
    <scope>NUCLEOTIDE SEQUENCE</scope>
    <source>
        <strain evidence="1">20211129_DDA</strain>
        <tissue evidence="1">Liver</tissue>
    </source>
</reference>
<accession>A0AAV7R148</accession>
<comment type="caution">
    <text evidence="1">The sequence shown here is derived from an EMBL/GenBank/DDBJ whole genome shotgun (WGS) entry which is preliminary data.</text>
</comment>
<dbReference type="Proteomes" id="UP001066276">
    <property type="component" value="Chromosome 6"/>
</dbReference>
<proteinExistence type="predicted"/>
<dbReference type="EMBL" id="JANPWB010000010">
    <property type="protein sequence ID" value="KAJ1145854.1"/>
    <property type="molecule type" value="Genomic_DNA"/>
</dbReference>
<keyword evidence="2" id="KW-1185">Reference proteome</keyword>
<gene>
    <name evidence="1" type="ORF">NDU88_012137</name>
</gene>
<evidence type="ECO:0000313" key="1">
    <source>
        <dbReference type="EMBL" id="KAJ1145854.1"/>
    </source>
</evidence>